<dbReference type="GeneID" id="62149125"/>
<name>A0A9P5ITG2_9HELO</name>
<evidence type="ECO:0000313" key="2">
    <source>
        <dbReference type="Proteomes" id="UP000710849"/>
    </source>
</evidence>
<proteinExistence type="predicted"/>
<dbReference type="Proteomes" id="UP000710849">
    <property type="component" value="Unassembled WGS sequence"/>
</dbReference>
<accession>A0A9P5ITG2</accession>
<sequence length="114" mass="12311">MTAHGAAQCVRNLNLDVKLPFIAAEEDTGPIVKPLVQKSAGENVIGCREWSNLCEIIEAFTLATGKKAEHVLLPKGQSRIPVPPELVIEMKTGLTATSSDMKDNMILISFAPKI</sequence>
<keyword evidence="2" id="KW-1185">Reference proteome</keyword>
<comment type="caution">
    <text evidence="1">The sequence shown here is derived from an EMBL/GenBank/DDBJ whole genome shotgun (WGS) entry which is preliminary data.</text>
</comment>
<protein>
    <submittedName>
        <fullName evidence="1">Uncharacterized protein</fullName>
    </submittedName>
</protein>
<dbReference type="AlphaFoldDB" id="A0A9P5ITG2"/>
<dbReference type="RefSeq" id="XP_038733385.1">
    <property type="nucleotide sequence ID" value="XM_038876048.1"/>
</dbReference>
<organism evidence="1 2">
    <name type="scientific">Botrytis byssoidea</name>
    <dbReference type="NCBI Taxonomy" id="139641"/>
    <lineage>
        <taxon>Eukaryota</taxon>
        <taxon>Fungi</taxon>
        <taxon>Dikarya</taxon>
        <taxon>Ascomycota</taxon>
        <taxon>Pezizomycotina</taxon>
        <taxon>Leotiomycetes</taxon>
        <taxon>Helotiales</taxon>
        <taxon>Sclerotiniaceae</taxon>
        <taxon>Botrytis</taxon>
    </lineage>
</organism>
<evidence type="ECO:0000313" key="1">
    <source>
        <dbReference type="EMBL" id="KAF7944903.1"/>
    </source>
</evidence>
<reference evidence="1 2" key="1">
    <citation type="journal article" date="2020" name="Genome Biol. Evol.">
        <title>Comparative genomics of Sclerotiniaceae.</title>
        <authorList>
            <person name="Valero Jimenez C.A."/>
            <person name="Steentjes M."/>
            <person name="Scholten O.E."/>
            <person name="Van Kan J.A.L."/>
        </authorList>
    </citation>
    <scope>NUCLEOTIDE SEQUENCE [LARGE SCALE GENOMIC DNA]</scope>
    <source>
        <strain evidence="1 2">MUCL 94</strain>
    </source>
</reference>
<dbReference type="EMBL" id="RCSW01000009">
    <property type="protein sequence ID" value="KAF7944903.1"/>
    <property type="molecule type" value="Genomic_DNA"/>
</dbReference>
<gene>
    <name evidence="1" type="ORF">EAE97_005536</name>
</gene>